<dbReference type="Proteomes" id="UP000003490">
    <property type="component" value="Unassembled WGS sequence"/>
</dbReference>
<reference evidence="1 2" key="1">
    <citation type="submission" date="2007-08" db="EMBL/GenBank/DDBJ databases">
        <title>Draft genome sequence of Clostridium leptum (DSM 753).</title>
        <authorList>
            <person name="Sudarsanam P."/>
            <person name="Ley R."/>
            <person name="Guruge J."/>
            <person name="Turnbaugh P.J."/>
            <person name="Mahowald M."/>
            <person name="Liep D."/>
            <person name="Gordon J."/>
        </authorList>
    </citation>
    <scope>NUCLEOTIDE SEQUENCE [LARGE SCALE GENOMIC DNA]</scope>
    <source>
        <strain evidence="1 2">DSM 753</strain>
    </source>
</reference>
<dbReference type="HOGENOM" id="CLU_3326575_0_0_9"/>
<comment type="caution">
    <text evidence="1">The sequence shown here is derived from an EMBL/GenBank/DDBJ whole genome shotgun (WGS) entry which is preliminary data.</text>
</comment>
<proteinExistence type="predicted"/>
<dbReference type="EMBL" id="ABCB02000018">
    <property type="protein sequence ID" value="EDO61659.1"/>
    <property type="molecule type" value="Genomic_DNA"/>
</dbReference>
<reference evidence="1 2" key="2">
    <citation type="submission" date="2007-08" db="EMBL/GenBank/DDBJ databases">
        <authorList>
            <person name="Fulton L."/>
            <person name="Clifton S."/>
            <person name="Fulton B."/>
            <person name="Xu J."/>
            <person name="Minx P."/>
            <person name="Pepin K.H."/>
            <person name="Johnson M."/>
            <person name="Thiruvilangam P."/>
            <person name="Bhonagiri V."/>
            <person name="Nash W.E."/>
            <person name="Wang C."/>
            <person name="Mardis E.R."/>
            <person name="Wilson R.K."/>
        </authorList>
    </citation>
    <scope>NUCLEOTIDE SEQUENCE [LARGE SCALE GENOMIC DNA]</scope>
    <source>
        <strain evidence="1 2">DSM 753</strain>
    </source>
</reference>
<protein>
    <submittedName>
        <fullName evidence="1">Uncharacterized protein</fullName>
    </submittedName>
</protein>
<name>A7VU13_9FIRM</name>
<accession>A7VU13</accession>
<gene>
    <name evidence="1" type="ORF">CLOLEP_02059</name>
</gene>
<evidence type="ECO:0000313" key="1">
    <source>
        <dbReference type="EMBL" id="EDO61659.1"/>
    </source>
</evidence>
<sequence>MREWEKAFRGFSGRAGHIMQKPFRFSPYEIILRIIIDL</sequence>
<dbReference type="AlphaFoldDB" id="A7VU13"/>
<evidence type="ECO:0000313" key="2">
    <source>
        <dbReference type="Proteomes" id="UP000003490"/>
    </source>
</evidence>
<organism evidence="1 2">
    <name type="scientific">[Clostridium] leptum DSM 753</name>
    <dbReference type="NCBI Taxonomy" id="428125"/>
    <lineage>
        <taxon>Bacteria</taxon>
        <taxon>Bacillati</taxon>
        <taxon>Bacillota</taxon>
        <taxon>Clostridia</taxon>
        <taxon>Eubacteriales</taxon>
        <taxon>Oscillospiraceae</taxon>
        <taxon>Oscillospiraceae incertae sedis</taxon>
    </lineage>
</organism>